<dbReference type="InterPro" id="IPR051686">
    <property type="entry name" value="Lipoprotein_DolP"/>
</dbReference>
<dbReference type="Pfam" id="PF04972">
    <property type="entry name" value="BON"/>
    <property type="match status" value="2"/>
</dbReference>
<dbReference type="PANTHER" id="PTHR34606:SF16">
    <property type="entry name" value="BON DOMAIN-CONTAINING PROTEIN"/>
    <property type="match status" value="1"/>
</dbReference>
<proteinExistence type="predicted"/>
<keyword evidence="2" id="KW-0732">Signal</keyword>
<evidence type="ECO:0000256" key="2">
    <source>
        <dbReference type="ARBA" id="ARBA00022729"/>
    </source>
</evidence>
<evidence type="ECO:0000256" key="4">
    <source>
        <dbReference type="ARBA" id="ARBA00022764"/>
    </source>
</evidence>
<keyword evidence="8" id="KW-1185">Reference proteome</keyword>
<dbReference type="Gene3D" id="3.30.1340.30">
    <property type="match status" value="2"/>
</dbReference>
<protein>
    <recommendedName>
        <fullName evidence="5">Osmotically-inducible protein Y</fullName>
    </recommendedName>
</protein>
<evidence type="ECO:0000256" key="5">
    <source>
        <dbReference type="ARBA" id="ARBA00070588"/>
    </source>
</evidence>
<evidence type="ECO:0000259" key="6">
    <source>
        <dbReference type="PROSITE" id="PS50914"/>
    </source>
</evidence>
<dbReference type="PROSITE" id="PS51257">
    <property type="entry name" value="PROKAR_LIPOPROTEIN"/>
    <property type="match status" value="1"/>
</dbReference>
<evidence type="ECO:0000256" key="3">
    <source>
        <dbReference type="ARBA" id="ARBA00022737"/>
    </source>
</evidence>
<sequence length="192" mass="20499">MNTRIGTFILSTALVGVSALTLVGCEKTTPAMAAPAAETTVGTEIDDTVITSSVKSALLADADIRSFDFKVETRKGEVLLSGFVDNQAQVDRATAATRTVSGVKNVQNNVTLRNTPTTVGNKIDASIITSKVKAALLADTRVKSFDIAVVTRQDEVQLSGFVNNQDQIDRAIEVTRAVEGVRTVTNEMRIKQ</sequence>
<evidence type="ECO:0000313" key="8">
    <source>
        <dbReference type="Proteomes" id="UP000186110"/>
    </source>
</evidence>
<dbReference type="RefSeq" id="WP_029707056.1">
    <property type="nucleotide sequence ID" value="NZ_CP019239.1"/>
</dbReference>
<dbReference type="GO" id="GO:0042597">
    <property type="term" value="C:periplasmic space"/>
    <property type="evidence" value="ECO:0007669"/>
    <property type="project" value="UniProtKB-SubCell"/>
</dbReference>
<dbReference type="AlphaFoldDB" id="A0A1P8K709"/>
<dbReference type="STRING" id="1484693.RS694_04000"/>
<keyword evidence="4" id="KW-0574">Periplasm</keyword>
<dbReference type="eggNOG" id="COG2823">
    <property type="taxonomic scope" value="Bacteria"/>
</dbReference>
<dbReference type="EMBL" id="CP019239">
    <property type="protein sequence ID" value="APW41790.1"/>
    <property type="molecule type" value="Genomic_DNA"/>
</dbReference>
<dbReference type="SMART" id="SM00749">
    <property type="entry name" value="BON"/>
    <property type="match status" value="2"/>
</dbReference>
<feature type="domain" description="BON" evidence="6">
    <location>
        <begin position="46"/>
        <end position="114"/>
    </location>
</feature>
<dbReference type="InterPro" id="IPR014004">
    <property type="entry name" value="Transpt-assoc_nodulatn_dom_bac"/>
</dbReference>
<name>A0A1P8K709_9BURK</name>
<dbReference type="PANTHER" id="PTHR34606">
    <property type="entry name" value="BON DOMAIN-CONTAINING PROTEIN"/>
    <property type="match status" value="1"/>
</dbReference>
<gene>
    <name evidence="7" type="ORF">RS694_04000</name>
</gene>
<accession>A0A1P8K709</accession>
<evidence type="ECO:0000313" key="7">
    <source>
        <dbReference type="EMBL" id="APW41790.1"/>
    </source>
</evidence>
<dbReference type="InterPro" id="IPR007055">
    <property type="entry name" value="BON_dom"/>
</dbReference>
<keyword evidence="3" id="KW-0677">Repeat</keyword>
<dbReference type="Proteomes" id="UP000186110">
    <property type="component" value="Chromosome"/>
</dbReference>
<dbReference type="PROSITE" id="PS50914">
    <property type="entry name" value="BON"/>
    <property type="match status" value="2"/>
</dbReference>
<organism evidence="7 8">
    <name type="scientific">Rhodoferax saidenbachensis</name>
    <dbReference type="NCBI Taxonomy" id="1484693"/>
    <lineage>
        <taxon>Bacteria</taxon>
        <taxon>Pseudomonadati</taxon>
        <taxon>Pseudomonadota</taxon>
        <taxon>Betaproteobacteria</taxon>
        <taxon>Burkholderiales</taxon>
        <taxon>Comamonadaceae</taxon>
        <taxon>Rhodoferax</taxon>
    </lineage>
</organism>
<feature type="domain" description="BON" evidence="6">
    <location>
        <begin position="124"/>
        <end position="192"/>
    </location>
</feature>
<reference evidence="7 8" key="1">
    <citation type="submission" date="2017-01" db="EMBL/GenBank/DDBJ databases">
        <authorList>
            <person name="Mah S.A."/>
            <person name="Swanson W.J."/>
            <person name="Moy G.W."/>
            <person name="Vacquier V.D."/>
        </authorList>
    </citation>
    <scope>NUCLEOTIDE SEQUENCE [LARGE SCALE GENOMIC DNA]</scope>
    <source>
        <strain evidence="7 8">DSM 22694</strain>
    </source>
</reference>
<evidence type="ECO:0000256" key="1">
    <source>
        <dbReference type="ARBA" id="ARBA00004418"/>
    </source>
</evidence>
<dbReference type="FunFam" id="3.30.1340.30:FF:000001">
    <property type="entry name" value="Molecular chaperone OsmY"/>
    <property type="match status" value="1"/>
</dbReference>
<dbReference type="KEGG" id="rsb:RS694_04000"/>
<comment type="subcellular location">
    <subcellularLocation>
        <location evidence="1">Periplasm</location>
    </subcellularLocation>
</comment>